<evidence type="ECO:0000313" key="4">
    <source>
        <dbReference type="Proteomes" id="UP001597419"/>
    </source>
</evidence>
<proteinExistence type="predicted"/>
<keyword evidence="2" id="KW-0472">Membrane</keyword>
<evidence type="ECO:0008006" key="5">
    <source>
        <dbReference type="Google" id="ProtNLM"/>
    </source>
</evidence>
<reference evidence="4" key="1">
    <citation type="journal article" date="2019" name="Int. J. Syst. Evol. Microbiol.">
        <title>The Global Catalogue of Microorganisms (GCM) 10K type strain sequencing project: providing services to taxonomists for standard genome sequencing and annotation.</title>
        <authorList>
            <consortium name="The Broad Institute Genomics Platform"/>
            <consortium name="The Broad Institute Genome Sequencing Center for Infectious Disease"/>
            <person name="Wu L."/>
            <person name="Ma J."/>
        </authorList>
    </citation>
    <scope>NUCLEOTIDE SEQUENCE [LARGE SCALE GENOMIC DNA]</scope>
    <source>
        <strain evidence="4">CGMCC 4.7643</strain>
    </source>
</reference>
<evidence type="ECO:0000256" key="2">
    <source>
        <dbReference type="SAM" id="Phobius"/>
    </source>
</evidence>
<name>A0ABW5GTU1_9PSEU</name>
<evidence type="ECO:0000313" key="3">
    <source>
        <dbReference type="EMBL" id="MFD2464290.1"/>
    </source>
</evidence>
<dbReference type="RefSeq" id="WP_345404919.1">
    <property type="nucleotide sequence ID" value="NZ_BAABHG010000017.1"/>
</dbReference>
<organism evidence="3 4">
    <name type="scientific">Amycolatopsis samaneae</name>
    <dbReference type="NCBI Taxonomy" id="664691"/>
    <lineage>
        <taxon>Bacteria</taxon>
        <taxon>Bacillati</taxon>
        <taxon>Actinomycetota</taxon>
        <taxon>Actinomycetes</taxon>
        <taxon>Pseudonocardiales</taxon>
        <taxon>Pseudonocardiaceae</taxon>
        <taxon>Amycolatopsis</taxon>
    </lineage>
</organism>
<comment type="caution">
    <text evidence="3">The sequence shown here is derived from an EMBL/GenBank/DDBJ whole genome shotgun (WGS) entry which is preliminary data.</text>
</comment>
<sequence>MNLVETILVFAVIPLAIYGVVGLATLRTKFAGTPRYRPGQPWEYPAMWWSANPDGVGTGHRHAGADNAAPADGAPTAAGGARGNW</sequence>
<protein>
    <recommendedName>
        <fullName evidence="5">DUF2510 domain-containing protein</fullName>
    </recommendedName>
</protein>
<feature type="transmembrane region" description="Helical" evidence="2">
    <location>
        <begin position="6"/>
        <end position="26"/>
    </location>
</feature>
<feature type="region of interest" description="Disordered" evidence="1">
    <location>
        <begin position="58"/>
        <end position="85"/>
    </location>
</feature>
<accession>A0ABW5GTU1</accession>
<keyword evidence="2" id="KW-0812">Transmembrane</keyword>
<keyword evidence="4" id="KW-1185">Reference proteome</keyword>
<dbReference type="Proteomes" id="UP001597419">
    <property type="component" value="Unassembled WGS sequence"/>
</dbReference>
<dbReference type="EMBL" id="JBHUKU010000025">
    <property type="protein sequence ID" value="MFD2464290.1"/>
    <property type="molecule type" value="Genomic_DNA"/>
</dbReference>
<keyword evidence="2" id="KW-1133">Transmembrane helix</keyword>
<gene>
    <name evidence="3" type="ORF">ACFSYJ_37125</name>
</gene>
<feature type="compositionally biased region" description="Low complexity" evidence="1">
    <location>
        <begin position="65"/>
        <end position="79"/>
    </location>
</feature>
<evidence type="ECO:0000256" key="1">
    <source>
        <dbReference type="SAM" id="MobiDB-lite"/>
    </source>
</evidence>